<evidence type="ECO:0000256" key="8">
    <source>
        <dbReference type="ARBA" id="ARBA00023136"/>
    </source>
</evidence>
<evidence type="ECO:0000313" key="11">
    <source>
        <dbReference type="Proteomes" id="UP000241818"/>
    </source>
</evidence>
<keyword evidence="7 9" id="KW-0496">Mitochondrion</keyword>
<dbReference type="PANTHER" id="PTHR12219:SF8">
    <property type="entry name" value="NADH DEHYDROGENASE [UBIQUINONE] IRON-SULFUR PROTEIN 4, MITOCHONDRIAL"/>
    <property type="match status" value="1"/>
</dbReference>
<keyword evidence="11" id="KW-1185">Reference proteome</keyword>
<organism evidence="10 11">
    <name type="scientific">Amorphotheca resinae ATCC 22711</name>
    <dbReference type="NCBI Taxonomy" id="857342"/>
    <lineage>
        <taxon>Eukaryota</taxon>
        <taxon>Fungi</taxon>
        <taxon>Dikarya</taxon>
        <taxon>Ascomycota</taxon>
        <taxon>Pezizomycotina</taxon>
        <taxon>Leotiomycetes</taxon>
        <taxon>Helotiales</taxon>
        <taxon>Amorphothecaceae</taxon>
        <taxon>Amorphotheca</taxon>
    </lineage>
</organism>
<dbReference type="OrthoDB" id="3089at2759"/>
<evidence type="ECO:0000256" key="2">
    <source>
        <dbReference type="ARBA" id="ARBA00022448"/>
    </source>
</evidence>
<dbReference type="InParanoid" id="A0A2T3ATY7"/>
<dbReference type="RefSeq" id="XP_024718091.1">
    <property type="nucleotide sequence ID" value="XM_024861183.1"/>
</dbReference>
<name>A0A2T3ATY7_AMORE</name>
<gene>
    <name evidence="10" type="ORF">M430DRAFT_107908</name>
</gene>
<dbReference type="FunFam" id="3.30.160.190:FF:000001">
    <property type="entry name" value="NADH-ubiquinone oxidoreductase 21 kDa subunit mitochondrial"/>
    <property type="match status" value="1"/>
</dbReference>
<dbReference type="GO" id="GO:0005743">
    <property type="term" value="C:mitochondrial inner membrane"/>
    <property type="evidence" value="ECO:0007669"/>
    <property type="project" value="UniProtKB-SubCell"/>
</dbReference>
<dbReference type="PANTHER" id="PTHR12219">
    <property type="entry name" value="NADH-UBIQUINONE OXIDOREDUCTASE"/>
    <property type="match status" value="1"/>
</dbReference>
<sequence>MSLLRPSIAGRLLRAGAPSALRPVPGSTRFNTYTAVGTPLTTSDNTQSSALSKEEVKKSMTRHNQPDYTAEVDQASSTFSPIPKRVMNGSEEGDTLPAAVLSGAPIDLEARTVRIYKEAKPATQSGDWHSHHWRMDWDILEKGHRWENPLIGWQSSADFMQGTHISFKSKEDAIRFAEKQGYEYFVQEPNERKFVPKAYANNFLYSPTKLKHIRTK</sequence>
<evidence type="ECO:0000256" key="3">
    <source>
        <dbReference type="ARBA" id="ARBA00022660"/>
    </source>
</evidence>
<protein>
    <recommendedName>
        <fullName evidence="9">NADH dehydrogenase [ubiquinone] iron-sulfur protein 4, mitochondrial</fullName>
    </recommendedName>
</protein>
<dbReference type="AlphaFoldDB" id="A0A2T3ATY7"/>
<comment type="function">
    <text evidence="9">Accessory subunit of the mitochondrial membrane respiratory chain NADH dehydrogenase (Complex I), that is believed not to be involved in catalysis. Complex I functions in the transfer of electrons from NADH to the respiratory chain. The immediate electron acceptor for the enzyme is believed to be ubiquinone.</text>
</comment>
<dbReference type="GO" id="GO:0022900">
    <property type="term" value="P:electron transport chain"/>
    <property type="evidence" value="ECO:0007669"/>
    <property type="project" value="InterPro"/>
</dbReference>
<evidence type="ECO:0000256" key="1">
    <source>
        <dbReference type="ARBA" id="ARBA00005882"/>
    </source>
</evidence>
<keyword evidence="8 9" id="KW-0472">Membrane</keyword>
<accession>A0A2T3ATY7</accession>
<dbReference type="Pfam" id="PF04800">
    <property type="entry name" value="NDUS4"/>
    <property type="match status" value="1"/>
</dbReference>
<dbReference type="GeneID" id="36569264"/>
<keyword evidence="4 9" id="KW-0999">Mitochondrion inner membrane</keyword>
<comment type="similarity">
    <text evidence="1 9">Belongs to the complex I NDUFS4 subunit family.</text>
</comment>
<evidence type="ECO:0000256" key="9">
    <source>
        <dbReference type="RuleBase" id="RU367010"/>
    </source>
</evidence>
<evidence type="ECO:0000256" key="7">
    <source>
        <dbReference type="ARBA" id="ARBA00023128"/>
    </source>
</evidence>
<keyword evidence="3 9" id="KW-0679">Respiratory chain</keyword>
<reference evidence="10 11" key="1">
    <citation type="journal article" date="2018" name="New Phytol.">
        <title>Comparative genomics and transcriptomics depict ericoid mycorrhizal fungi as versatile saprotrophs and plant mutualists.</title>
        <authorList>
            <person name="Martino E."/>
            <person name="Morin E."/>
            <person name="Grelet G.A."/>
            <person name="Kuo A."/>
            <person name="Kohler A."/>
            <person name="Daghino S."/>
            <person name="Barry K.W."/>
            <person name="Cichocki N."/>
            <person name="Clum A."/>
            <person name="Dockter R.B."/>
            <person name="Hainaut M."/>
            <person name="Kuo R.C."/>
            <person name="LaButti K."/>
            <person name="Lindahl B.D."/>
            <person name="Lindquist E.A."/>
            <person name="Lipzen A."/>
            <person name="Khouja H.R."/>
            <person name="Magnuson J."/>
            <person name="Murat C."/>
            <person name="Ohm R.A."/>
            <person name="Singer S.W."/>
            <person name="Spatafora J.W."/>
            <person name="Wang M."/>
            <person name="Veneault-Fourrey C."/>
            <person name="Henrissat B."/>
            <person name="Grigoriev I.V."/>
            <person name="Martin F.M."/>
            <person name="Perotto S."/>
        </authorList>
    </citation>
    <scope>NUCLEOTIDE SEQUENCE [LARGE SCALE GENOMIC DNA]</scope>
    <source>
        <strain evidence="10 11">ATCC 22711</strain>
    </source>
</reference>
<evidence type="ECO:0000256" key="6">
    <source>
        <dbReference type="ARBA" id="ARBA00022982"/>
    </source>
</evidence>
<evidence type="ECO:0000256" key="4">
    <source>
        <dbReference type="ARBA" id="ARBA00022792"/>
    </source>
</evidence>
<dbReference type="InterPro" id="IPR038532">
    <property type="entry name" value="NDUFS4-like_sf"/>
</dbReference>
<dbReference type="EMBL" id="KZ679016">
    <property type="protein sequence ID" value="PSS10912.1"/>
    <property type="molecule type" value="Genomic_DNA"/>
</dbReference>
<keyword evidence="2 9" id="KW-0813">Transport</keyword>
<evidence type="ECO:0000256" key="5">
    <source>
        <dbReference type="ARBA" id="ARBA00022946"/>
    </source>
</evidence>
<dbReference type="Proteomes" id="UP000241818">
    <property type="component" value="Unassembled WGS sequence"/>
</dbReference>
<proteinExistence type="inferred from homology"/>
<dbReference type="InterPro" id="IPR006885">
    <property type="entry name" value="NADH_UbQ_FeS_4_mit-like"/>
</dbReference>
<keyword evidence="6 9" id="KW-0249">Electron transport</keyword>
<dbReference type="STRING" id="857342.A0A2T3ATY7"/>
<comment type="subcellular location">
    <subcellularLocation>
        <location evidence="9">Mitochondrion inner membrane</location>
        <topology evidence="9">Peripheral membrane protein</topology>
        <orientation evidence="9">Matrix side</orientation>
    </subcellularLocation>
</comment>
<dbReference type="Gene3D" id="3.30.160.190">
    <property type="entry name" value="atu1810 like domain"/>
    <property type="match status" value="1"/>
</dbReference>
<keyword evidence="5 9" id="KW-0809">Transit peptide</keyword>
<evidence type="ECO:0000313" key="10">
    <source>
        <dbReference type="EMBL" id="PSS10912.1"/>
    </source>
</evidence>